<keyword evidence="2" id="KW-1133">Transmembrane helix</keyword>
<comment type="caution">
    <text evidence="4">The sequence shown here is derived from an EMBL/GenBank/DDBJ whole genome shotgun (WGS) entry which is preliminary data.</text>
</comment>
<evidence type="ECO:0000256" key="1">
    <source>
        <dbReference type="SAM" id="MobiDB-lite"/>
    </source>
</evidence>
<reference evidence="4" key="1">
    <citation type="submission" date="2020-10" db="EMBL/GenBank/DDBJ databases">
        <title>Genome sequence of the unusual species of purple photosynthetic bacteria, Phaeovibrio sulfidiphilus DSM 23193, type strain.</title>
        <authorList>
            <person name="Kyndt J.A."/>
            <person name="Meyer T.E."/>
        </authorList>
    </citation>
    <scope>NUCLEOTIDE SEQUENCE</scope>
    <source>
        <strain evidence="4">DSM 23193</strain>
    </source>
</reference>
<evidence type="ECO:0000313" key="4">
    <source>
        <dbReference type="EMBL" id="MBE1236630.1"/>
    </source>
</evidence>
<keyword evidence="2" id="KW-0472">Membrane</keyword>
<feature type="compositionally biased region" description="Basic and acidic residues" evidence="1">
    <location>
        <begin position="1"/>
        <end position="29"/>
    </location>
</feature>
<feature type="region of interest" description="Disordered" evidence="1">
    <location>
        <begin position="1"/>
        <end position="58"/>
    </location>
</feature>
<dbReference type="SMART" id="SM00257">
    <property type="entry name" value="LysM"/>
    <property type="match status" value="1"/>
</dbReference>
<evidence type="ECO:0000313" key="5">
    <source>
        <dbReference type="Proteomes" id="UP000631034"/>
    </source>
</evidence>
<accession>A0A8J7CQA5</accession>
<dbReference type="Pfam" id="PF01476">
    <property type="entry name" value="LysM"/>
    <property type="match status" value="1"/>
</dbReference>
<keyword evidence="5" id="KW-1185">Reference proteome</keyword>
<dbReference type="InterPro" id="IPR036779">
    <property type="entry name" value="LysM_dom_sf"/>
</dbReference>
<name>A0A8J7CQA5_9PROT</name>
<dbReference type="EMBL" id="JACZHT010000001">
    <property type="protein sequence ID" value="MBE1236630.1"/>
    <property type="molecule type" value="Genomic_DNA"/>
</dbReference>
<feature type="region of interest" description="Disordered" evidence="1">
    <location>
        <begin position="394"/>
        <end position="414"/>
    </location>
</feature>
<dbReference type="Gene3D" id="2.60.40.10">
    <property type="entry name" value="Immunoglobulins"/>
    <property type="match status" value="1"/>
</dbReference>
<gene>
    <name evidence="4" type="ORF">IHV25_03055</name>
</gene>
<organism evidence="4 5">
    <name type="scientific">Phaeovibrio sulfidiphilus</name>
    <dbReference type="NCBI Taxonomy" id="1220600"/>
    <lineage>
        <taxon>Bacteria</taxon>
        <taxon>Pseudomonadati</taxon>
        <taxon>Pseudomonadota</taxon>
        <taxon>Alphaproteobacteria</taxon>
        <taxon>Rhodospirillales</taxon>
        <taxon>Rhodospirillaceae</taxon>
        <taxon>Phaeovibrio</taxon>
    </lineage>
</organism>
<feature type="region of interest" description="Disordered" evidence="1">
    <location>
        <begin position="107"/>
        <end position="138"/>
    </location>
</feature>
<feature type="transmembrane region" description="Helical" evidence="2">
    <location>
        <begin position="66"/>
        <end position="86"/>
    </location>
</feature>
<dbReference type="RefSeq" id="WP_192533519.1">
    <property type="nucleotide sequence ID" value="NZ_JACZHT010000001.1"/>
</dbReference>
<dbReference type="InterPro" id="IPR013783">
    <property type="entry name" value="Ig-like_fold"/>
</dbReference>
<feature type="compositionally biased region" description="Low complexity" evidence="1">
    <location>
        <begin position="115"/>
        <end position="138"/>
    </location>
</feature>
<keyword evidence="2" id="KW-0812">Transmembrane</keyword>
<dbReference type="AlphaFoldDB" id="A0A8J7CQA5"/>
<dbReference type="PROSITE" id="PS51782">
    <property type="entry name" value="LYSM"/>
    <property type="match status" value="1"/>
</dbReference>
<dbReference type="Gene3D" id="3.10.350.10">
    <property type="entry name" value="LysM domain"/>
    <property type="match status" value="1"/>
</dbReference>
<dbReference type="PANTHER" id="PTHR34700">
    <property type="entry name" value="POTASSIUM BINDING PROTEIN KBP"/>
    <property type="match status" value="1"/>
</dbReference>
<evidence type="ECO:0000256" key="2">
    <source>
        <dbReference type="SAM" id="Phobius"/>
    </source>
</evidence>
<dbReference type="InterPro" id="IPR018392">
    <property type="entry name" value="LysM"/>
</dbReference>
<dbReference type="CDD" id="cd00118">
    <property type="entry name" value="LysM"/>
    <property type="match status" value="1"/>
</dbReference>
<feature type="compositionally biased region" description="Low complexity" evidence="1">
    <location>
        <begin position="30"/>
        <end position="39"/>
    </location>
</feature>
<dbReference type="InterPro" id="IPR052196">
    <property type="entry name" value="Bact_Kbp"/>
</dbReference>
<proteinExistence type="predicted"/>
<feature type="domain" description="LysM" evidence="3">
    <location>
        <begin position="355"/>
        <end position="404"/>
    </location>
</feature>
<dbReference type="Proteomes" id="UP000631034">
    <property type="component" value="Unassembled WGS sequence"/>
</dbReference>
<protein>
    <submittedName>
        <fullName evidence="4">LysM peptidoglycan-binding domain-containing protein</fullName>
    </submittedName>
</protein>
<dbReference type="PANTHER" id="PTHR34700:SF4">
    <property type="entry name" value="PHAGE-LIKE ELEMENT PBSX PROTEIN XKDP"/>
    <property type="match status" value="1"/>
</dbReference>
<evidence type="ECO:0000259" key="3">
    <source>
        <dbReference type="PROSITE" id="PS51782"/>
    </source>
</evidence>
<sequence>MIDTPRDKEHGSVAHEADGKDRPSGDRPPETGSPSGSEPVLHLPDLSAGTDSEEPRGSGGKGYTMLLWLVVALLTGAIVFVVYHVLSAPPRYAMEEPREPVRAARALPGQDRAASEAPAATAAPAPSPEARAAGEAAPATDIKPSFDVIRVEKNGSFVAAGKAPKGSELRFYLDEVLFGSTQADARGEWVFSPDTPMKPGDRLLQAEIVLPDKTVLVAAEALLIFVPLPGEDAEVLILSQPDDTRIPVRVLQGAEPGSKPGELGIVSVDSDASGHVVVRGTGAAGQKVRLYLDDEYRGQVSVGKDGRWALTLDAVLSASRHTLRVDRISADARQVEERVETTFEPPGALSEDGDRVVIVRPGNSLWTLARQVYGSGWRYTVLFDANRDQIRDPDLIYPGQKLRAPPSDEAGKDP</sequence>